<organism evidence="2 3">
    <name type="scientific">Tritonibacter multivorans</name>
    <dbReference type="NCBI Taxonomy" id="928856"/>
    <lineage>
        <taxon>Bacteria</taxon>
        <taxon>Pseudomonadati</taxon>
        <taxon>Pseudomonadota</taxon>
        <taxon>Alphaproteobacteria</taxon>
        <taxon>Rhodobacterales</taxon>
        <taxon>Paracoccaceae</taxon>
        <taxon>Tritonibacter</taxon>
    </lineage>
</organism>
<feature type="region of interest" description="Disordered" evidence="1">
    <location>
        <begin position="122"/>
        <end position="144"/>
    </location>
</feature>
<gene>
    <name evidence="2" type="ORF">TRM7557_03002</name>
</gene>
<keyword evidence="3" id="KW-1185">Reference proteome</keyword>
<evidence type="ECO:0000313" key="2">
    <source>
        <dbReference type="EMBL" id="CUH80603.1"/>
    </source>
</evidence>
<evidence type="ECO:0000256" key="1">
    <source>
        <dbReference type="SAM" id="MobiDB-lite"/>
    </source>
</evidence>
<protein>
    <submittedName>
        <fullName evidence="2">Uncharacterized protein</fullName>
    </submittedName>
</protein>
<dbReference type="EMBL" id="CYSD01000039">
    <property type="protein sequence ID" value="CUH80603.1"/>
    <property type="molecule type" value="Genomic_DNA"/>
</dbReference>
<proteinExistence type="predicted"/>
<evidence type="ECO:0000313" key="3">
    <source>
        <dbReference type="Proteomes" id="UP000052022"/>
    </source>
</evidence>
<dbReference type="AlphaFoldDB" id="A0A0P1GWJ2"/>
<name>A0A0P1GWJ2_9RHOB</name>
<dbReference type="Proteomes" id="UP000052022">
    <property type="component" value="Unassembled WGS sequence"/>
</dbReference>
<reference evidence="2 3" key="1">
    <citation type="submission" date="2015-09" db="EMBL/GenBank/DDBJ databases">
        <authorList>
            <consortium name="Swine Surveillance"/>
        </authorList>
    </citation>
    <scope>NUCLEOTIDE SEQUENCE [LARGE SCALE GENOMIC DNA]</scope>
    <source>
        <strain evidence="2 3">CECT 7557</strain>
    </source>
</reference>
<sequence>MIGVVVWTDQTFEKAVIWCEDQSDLAYFVRPDQEFFENNKMTAGEISAPLDDIRKGDLVVFDAYYEGDCRMAKNLRLLEEDSHPLLADYLQPDANSDQGGQTAAVASDHLAQDQVKTTGEILPFLGGNNGRVGHQVQPNRRKSG</sequence>
<accession>A0A0P1GWJ2</accession>